<evidence type="ECO:0000313" key="3">
    <source>
        <dbReference type="Proteomes" id="UP001501447"/>
    </source>
</evidence>
<feature type="compositionally biased region" description="Basic and acidic residues" evidence="1">
    <location>
        <begin position="48"/>
        <end position="58"/>
    </location>
</feature>
<organism evidence="2 3">
    <name type="scientific">Streptomyces axinellae</name>
    <dbReference type="NCBI Taxonomy" id="552788"/>
    <lineage>
        <taxon>Bacteria</taxon>
        <taxon>Bacillati</taxon>
        <taxon>Actinomycetota</taxon>
        <taxon>Actinomycetes</taxon>
        <taxon>Kitasatosporales</taxon>
        <taxon>Streptomycetaceae</taxon>
        <taxon>Streptomyces</taxon>
    </lineage>
</organism>
<dbReference type="EMBL" id="BAAARJ010000001">
    <property type="protein sequence ID" value="GAA2591457.1"/>
    <property type="molecule type" value="Genomic_DNA"/>
</dbReference>
<proteinExistence type="predicted"/>
<dbReference type="NCBIfam" id="TIGR02677">
    <property type="entry name" value="TIGR02677 family protein"/>
    <property type="match status" value="1"/>
</dbReference>
<reference evidence="2 3" key="1">
    <citation type="journal article" date="2019" name="Int. J. Syst. Evol. Microbiol.">
        <title>The Global Catalogue of Microorganisms (GCM) 10K type strain sequencing project: providing services to taxonomists for standard genome sequencing and annotation.</title>
        <authorList>
            <consortium name="The Broad Institute Genomics Platform"/>
            <consortium name="The Broad Institute Genome Sequencing Center for Infectious Disease"/>
            <person name="Wu L."/>
            <person name="Ma J."/>
        </authorList>
    </citation>
    <scope>NUCLEOTIDE SEQUENCE [LARGE SCALE GENOMIC DNA]</scope>
    <source>
        <strain evidence="2 3">JCM 16373</strain>
    </source>
</reference>
<dbReference type="Proteomes" id="UP001501447">
    <property type="component" value="Unassembled WGS sequence"/>
</dbReference>
<comment type="caution">
    <text evidence="2">The sequence shown here is derived from an EMBL/GenBank/DDBJ whole genome shotgun (WGS) entry which is preliminary data.</text>
</comment>
<name>A0ABN3PQS7_9ACTN</name>
<keyword evidence="3" id="KW-1185">Reference proteome</keyword>
<evidence type="ECO:0000256" key="1">
    <source>
        <dbReference type="SAM" id="MobiDB-lite"/>
    </source>
</evidence>
<protein>
    <recommendedName>
        <fullName evidence="4">TIGR02677 family protein</fullName>
    </recommendedName>
</protein>
<evidence type="ECO:0008006" key="4">
    <source>
        <dbReference type="Google" id="ProtNLM"/>
    </source>
</evidence>
<sequence>MRLAAKPGCTEAERFDEYGAEQWFGVWPPGHAARPATRPAHVRALTDASRRRVERGEAVPEPVRVRRSRAAGHQPRRESLLPPAGSSAVVRVHRVRLARAYIRRNRYRTRALVGKNDRSMSTPSPPPRPGHGYGPFAHLTAPHAALYRAVVRVFLTAKEKFAVHLRPEDVYAGLPPESRPADLDTVTRALVSLSGEEWGNLRADPDTARVTAVEDFYRRRFIYQLTQAGEAAEEALAAYDEALGRRGALQAVALHDIVTQLRALLSLAGQDAPDPAKTYLTLDGLTSRFTALAENARAFMGSLQRTIDLHGVEVEAFLAYKDQLIHYLERFVQDLITLGSTVARLITQLDREDGACPDSPSRVDPLLRIAAGREAADAAPEEAERAFDAAYARWTDRWQGLAAWFLSQDGRPAQARLLRTRALGAIPQLLAVVRTLNERRAGRSDRSADFRTLARWFAEAPDDAARHRLWRTAFGLYPARHLSVDADTLAARTADPTPPSTPWARAEPLRISPQLRRTGSYERRGKARRVEDRSPARRQLAERAAKEAEQLAAARARLATGGRQIRLSDLGELDPDAFALFLQLLGDALATWRPDTVTTTATSNDGAMEIRLTALGTDGAPPAEVRTPQGVFRGPDHLIHITDLTGGERA</sequence>
<feature type="region of interest" description="Disordered" evidence="1">
    <location>
        <begin position="519"/>
        <end position="543"/>
    </location>
</feature>
<feature type="region of interest" description="Disordered" evidence="1">
    <location>
        <begin position="47"/>
        <end position="82"/>
    </location>
</feature>
<accession>A0ABN3PQS7</accession>
<dbReference type="InterPro" id="IPR013493">
    <property type="entry name" value="CHP02677"/>
</dbReference>
<gene>
    <name evidence="2" type="ORF">GCM10009863_00530</name>
</gene>
<evidence type="ECO:0000313" key="2">
    <source>
        <dbReference type="EMBL" id="GAA2591457.1"/>
    </source>
</evidence>
<dbReference type="Pfam" id="PF09660">
    <property type="entry name" value="DUF2397"/>
    <property type="match status" value="1"/>
</dbReference>